<protein>
    <submittedName>
        <fullName evidence="1">Uncharacterized protein</fullName>
    </submittedName>
</protein>
<evidence type="ECO:0000313" key="1">
    <source>
        <dbReference type="EMBL" id="KAK7081347.1"/>
    </source>
</evidence>
<sequence>SASLDEVGKIADMISPMTKPYELYNVPSTECREPASQPPFQAVMKMDTPAHWPLGPRPYRPVVA</sequence>
<accession>A0AAN8XDH5</accession>
<dbReference type="EMBL" id="JAXCGZ010005198">
    <property type="protein sequence ID" value="KAK7081347.1"/>
    <property type="molecule type" value="Genomic_DNA"/>
</dbReference>
<feature type="non-terminal residue" evidence="1">
    <location>
        <position position="1"/>
    </location>
</feature>
<dbReference type="AlphaFoldDB" id="A0AAN8XDH5"/>
<gene>
    <name evidence="1" type="ORF">SK128_000188</name>
</gene>
<proteinExistence type="predicted"/>
<organism evidence="1 2">
    <name type="scientific">Halocaridina rubra</name>
    <name type="common">Hawaiian red shrimp</name>
    <dbReference type="NCBI Taxonomy" id="373956"/>
    <lineage>
        <taxon>Eukaryota</taxon>
        <taxon>Metazoa</taxon>
        <taxon>Ecdysozoa</taxon>
        <taxon>Arthropoda</taxon>
        <taxon>Crustacea</taxon>
        <taxon>Multicrustacea</taxon>
        <taxon>Malacostraca</taxon>
        <taxon>Eumalacostraca</taxon>
        <taxon>Eucarida</taxon>
        <taxon>Decapoda</taxon>
        <taxon>Pleocyemata</taxon>
        <taxon>Caridea</taxon>
        <taxon>Atyoidea</taxon>
        <taxon>Atyidae</taxon>
        <taxon>Halocaridina</taxon>
    </lineage>
</organism>
<reference evidence="1 2" key="1">
    <citation type="submission" date="2023-11" db="EMBL/GenBank/DDBJ databases">
        <title>Halocaridina rubra genome assembly.</title>
        <authorList>
            <person name="Smith C."/>
        </authorList>
    </citation>
    <scope>NUCLEOTIDE SEQUENCE [LARGE SCALE GENOMIC DNA]</scope>
    <source>
        <strain evidence="1">EP-1</strain>
        <tissue evidence="1">Whole</tissue>
    </source>
</reference>
<comment type="caution">
    <text evidence="1">The sequence shown here is derived from an EMBL/GenBank/DDBJ whole genome shotgun (WGS) entry which is preliminary data.</text>
</comment>
<dbReference type="Proteomes" id="UP001381693">
    <property type="component" value="Unassembled WGS sequence"/>
</dbReference>
<keyword evidence="2" id="KW-1185">Reference proteome</keyword>
<name>A0AAN8XDH5_HALRR</name>
<evidence type="ECO:0000313" key="2">
    <source>
        <dbReference type="Proteomes" id="UP001381693"/>
    </source>
</evidence>